<dbReference type="InterPro" id="IPR006311">
    <property type="entry name" value="TAT_signal"/>
</dbReference>
<proteinExistence type="predicted"/>
<dbReference type="EMBL" id="JBHTLQ010000009">
    <property type="protein sequence ID" value="MFD1190161.1"/>
    <property type="molecule type" value="Genomic_DNA"/>
</dbReference>
<gene>
    <name evidence="2" type="ORF">ACFQ27_06170</name>
</gene>
<dbReference type="RefSeq" id="WP_377352977.1">
    <property type="nucleotide sequence ID" value="NZ_JBHTLQ010000009.1"/>
</dbReference>
<dbReference type="InterPro" id="IPR036374">
    <property type="entry name" value="OxRdtase_Mopterin-bd_sf"/>
</dbReference>
<dbReference type="PANTHER" id="PTHR43032:SF2">
    <property type="entry name" value="BLL0505 PROTEIN"/>
    <property type="match status" value="1"/>
</dbReference>
<evidence type="ECO:0000259" key="1">
    <source>
        <dbReference type="Pfam" id="PF00174"/>
    </source>
</evidence>
<reference evidence="3" key="1">
    <citation type="journal article" date="2019" name="Int. J. Syst. Evol. Microbiol.">
        <title>The Global Catalogue of Microorganisms (GCM) 10K type strain sequencing project: providing services to taxonomists for standard genome sequencing and annotation.</title>
        <authorList>
            <consortium name="The Broad Institute Genomics Platform"/>
            <consortium name="The Broad Institute Genome Sequencing Center for Infectious Disease"/>
            <person name="Wu L."/>
            <person name="Ma J."/>
        </authorList>
    </citation>
    <scope>NUCLEOTIDE SEQUENCE [LARGE SCALE GENOMIC DNA]</scope>
    <source>
        <strain evidence="3">CCUG 55074</strain>
    </source>
</reference>
<protein>
    <submittedName>
        <fullName evidence="2">Molybdopterin-binding protein</fullName>
    </submittedName>
</protein>
<dbReference type="SUPFAM" id="SSF56524">
    <property type="entry name" value="Oxidoreductase molybdopterin-binding domain"/>
    <property type="match status" value="1"/>
</dbReference>
<sequence>MSLPLTGLPRRTWLQGLAASGLALATSACDRVVDKLNANRKVTGVIAKAEGLTYRSQRSLQGRMALAQEFTPADISKDFRANGSIRPRDPAYQAHLKAGFADYRLVIDGLVERPQALSLADLRAAPARTQITRHDCVEGWSSIGQWTGARLSPLLDRAGVKPEARYLVFHCFDSLDESAGELGRYYESIDLIDAHHPQTILAYAMNGRPLPVAHGAPVRLRVERQLGYKHAKYLARIEAVADFSHISGGKGGFWEDRGYEWYAGI</sequence>
<feature type="domain" description="Oxidoreductase molybdopterin-binding" evidence="1">
    <location>
        <begin position="101"/>
        <end position="241"/>
    </location>
</feature>
<evidence type="ECO:0000313" key="2">
    <source>
        <dbReference type="EMBL" id="MFD1190161.1"/>
    </source>
</evidence>
<name>A0ABW3SZV9_9CAUL</name>
<dbReference type="CDD" id="cd02108">
    <property type="entry name" value="bact_SO_family_Moco"/>
    <property type="match status" value="1"/>
</dbReference>
<keyword evidence="3" id="KW-1185">Reference proteome</keyword>
<dbReference type="PROSITE" id="PS51318">
    <property type="entry name" value="TAT"/>
    <property type="match status" value="1"/>
</dbReference>
<dbReference type="Pfam" id="PF00174">
    <property type="entry name" value="Oxidored_molyb"/>
    <property type="match status" value="1"/>
</dbReference>
<comment type="caution">
    <text evidence="2">The sequence shown here is derived from an EMBL/GenBank/DDBJ whole genome shotgun (WGS) entry which is preliminary data.</text>
</comment>
<accession>A0ABW3SZV9</accession>
<dbReference type="InterPro" id="IPR000572">
    <property type="entry name" value="OxRdtase_Mopterin-bd_dom"/>
</dbReference>
<organism evidence="2 3">
    <name type="scientific">Phenylobacterium conjunctum</name>
    <dbReference type="NCBI Taxonomy" id="1298959"/>
    <lineage>
        <taxon>Bacteria</taxon>
        <taxon>Pseudomonadati</taxon>
        <taxon>Pseudomonadota</taxon>
        <taxon>Alphaproteobacteria</taxon>
        <taxon>Caulobacterales</taxon>
        <taxon>Caulobacteraceae</taxon>
        <taxon>Phenylobacterium</taxon>
    </lineage>
</organism>
<evidence type="ECO:0000313" key="3">
    <source>
        <dbReference type="Proteomes" id="UP001597216"/>
    </source>
</evidence>
<dbReference type="Gene3D" id="3.90.420.10">
    <property type="entry name" value="Oxidoreductase, molybdopterin-binding domain"/>
    <property type="match status" value="1"/>
</dbReference>
<dbReference type="PANTHER" id="PTHR43032">
    <property type="entry name" value="PROTEIN-METHIONINE-SULFOXIDE REDUCTASE"/>
    <property type="match status" value="1"/>
</dbReference>
<dbReference type="Proteomes" id="UP001597216">
    <property type="component" value="Unassembled WGS sequence"/>
</dbReference>